<dbReference type="Gene3D" id="3.10.10.10">
    <property type="entry name" value="HIV Type 1 Reverse Transcriptase, subunit A, domain 1"/>
    <property type="match status" value="2"/>
</dbReference>
<dbReference type="InterPro" id="IPR036397">
    <property type="entry name" value="RNaseH_sf"/>
</dbReference>
<dbReference type="CDD" id="cd09274">
    <property type="entry name" value="RNase_HI_RT_Ty3"/>
    <property type="match status" value="1"/>
</dbReference>
<dbReference type="FunFam" id="3.30.70.270:FF:000020">
    <property type="entry name" value="Transposon Tf2-6 polyprotein-like Protein"/>
    <property type="match status" value="1"/>
</dbReference>
<dbReference type="PANTHER" id="PTHR35046:SF9">
    <property type="entry name" value="RNA-DIRECTED DNA POLYMERASE"/>
    <property type="match status" value="1"/>
</dbReference>
<dbReference type="Gene3D" id="3.30.420.10">
    <property type="entry name" value="Ribonuclease H-like superfamily/Ribonuclease H"/>
    <property type="match status" value="2"/>
</dbReference>
<evidence type="ECO:0000259" key="9">
    <source>
        <dbReference type="PROSITE" id="PS50878"/>
    </source>
</evidence>
<feature type="region of interest" description="Disordered" evidence="8">
    <location>
        <begin position="887"/>
        <end position="916"/>
    </location>
</feature>
<dbReference type="Gene3D" id="2.40.70.10">
    <property type="entry name" value="Acid Proteases"/>
    <property type="match status" value="1"/>
</dbReference>
<dbReference type="Pfam" id="PF17917">
    <property type="entry name" value="RT_RNaseH"/>
    <property type="match status" value="1"/>
</dbReference>
<dbReference type="InterPro" id="IPR043502">
    <property type="entry name" value="DNA/RNA_pol_sf"/>
</dbReference>
<dbReference type="PROSITE" id="PS50878">
    <property type="entry name" value="RT_POL"/>
    <property type="match status" value="1"/>
</dbReference>
<evidence type="ECO:0000256" key="4">
    <source>
        <dbReference type="ARBA" id="ARBA00022722"/>
    </source>
</evidence>
<evidence type="ECO:0000256" key="1">
    <source>
        <dbReference type="ARBA" id="ARBA00012493"/>
    </source>
</evidence>
<dbReference type="Pfam" id="PF17921">
    <property type="entry name" value="Integrase_H2C2"/>
    <property type="match status" value="1"/>
</dbReference>
<reference evidence="10" key="1">
    <citation type="submission" date="2018-02" db="EMBL/GenBank/DDBJ databases">
        <authorList>
            <person name="Cohen D.B."/>
            <person name="Kent A.D."/>
        </authorList>
    </citation>
    <scope>NUCLEOTIDE SEQUENCE</scope>
</reference>
<feature type="compositionally biased region" description="Basic and acidic residues" evidence="8">
    <location>
        <begin position="892"/>
        <end position="905"/>
    </location>
</feature>
<feature type="compositionally biased region" description="Acidic residues" evidence="8">
    <location>
        <begin position="54"/>
        <end position="64"/>
    </location>
</feature>
<dbReference type="InterPro" id="IPR012337">
    <property type="entry name" value="RNaseH-like_sf"/>
</dbReference>
<dbReference type="InterPro" id="IPR021109">
    <property type="entry name" value="Peptidase_aspartic_dom_sf"/>
</dbReference>
<evidence type="ECO:0000256" key="8">
    <source>
        <dbReference type="SAM" id="MobiDB-lite"/>
    </source>
</evidence>
<dbReference type="Pfam" id="PF03732">
    <property type="entry name" value="Retrotrans_gag"/>
    <property type="match status" value="1"/>
</dbReference>
<dbReference type="Gene3D" id="3.30.70.270">
    <property type="match status" value="4"/>
</dbReference>
<dbReference type="GO" id="GO:0004519">
    <property type="term" value="F:endonuclease activity"/>
    <property type="evidence" value="ECO:0007669"/>
    <property type="project" value="UniProtKB-KW"/>
</dbReference>
<keyword evidence="7" id="KW-0695">RNA-directed DNA polymerase</keyword>
<evidence type="ECO:0000313" key="10">
    <source>
        <dbReference type="EMBL" id="SPC99543.1"/>
    </source>
</evidence>
<dbReference type="CDD" id="cd00303">
    <property type="entry name" value="retropepsin_like"/>
    <property type="match status" value="1"/>
</dbReference>
<accession>A0A2N9GIZ5</accession>
<protein>
    <recommendedName>
        <fullName evidence="1">RNA-directed DNA polymerase</fullName>
        <ecNumber evidence="1">2.7.7.49</ecNumber>
    </recommendedName>
</protein>
<dbReference type="Pfam" id="PF00078">
    <property type="entry name" value="RVT_1"/>
    <property type="match status" value="2"/>
</dbReference>
<keyword evidence="4" id="KW-0540">Nuclease</keyword>
<sequence>MLRAMQQQFERMDVMFNEIRDRMDRQDAVIATWREGHPQGGPYVRRQARRAPVDDADMPPLEDADDEQSAVVGDLLVARRVLNVQVKEEESRQRENLFHTRCFVNNKVCSVIIDGGSCTNVASTYLVEKLALTTLKHPHPYRLQWLNECGEIKVTRQVLVALSIGKYEDEVLCDVVPMHACHLLLGRPWQYDKRAKHDGFTNRYSFTHKGQPIILVPLTPKQEFEDVLPEEVPYGLPPIRGIEHQIDFIPGASIPNRPPYRSNPEETKELQRQVGELLEKGYVRESMSPCAVPVLLVPKKDGTWRMCVDCRAINNITVKYRHPIPRLDDMLDELHGSCVFTKIDLKSGYHQIRMKEGDEWKTAFKTKYGLYEWFVMPFGLTNAPSTFMRLMNHVLRAFIGRFVVVYFDDILIYSKNLEEHVMHLKSVLEILRKEKLFANLKKCTFCTDKLVFLGFVVSKRGIEVDEEKVKAIQEWPTPTTISQVWSFHGLASFYRWFVRDFSSLASPLTEVIKKNVPFKWGKEQEKAFNLIKEKLTNAPLLVLPNFAKTFEIECDASGIGIGAVLMQEGRPVAYFSEKLSGAALNYPTYDKEMYALVRALENWQHYLWPKEFVIHTDHESLKHLKGQQRLNRRHAKWVEFIETFPYVIRYKQGKENVVADALSRRYALLSILDTKLLGFEYIKDLYAQDSDFGEVFNACEKVAFGKFYRHDGFLFRENKLCVPMCSLRELFVREAHGGGLMGHFGVAKTLGILHDHFFWPHMKRDVERICEKCITCKQAKSKLKPHGLYTPLPIPSEPWTDISMDFVLGLPRTKRGRDSVFVVVGRFSKMAHFIACHKTDDASHIADLFFKEIVRTVFQEKRRSKLLPRGDGPFQIVERINDNAYKLDLPGDDSRSNPFEERGNDENQQALLKDPLHVPVGPITRARSKKIKEALNGLIQDIWADSTTGHSKLGPKEDEGKIYGFGAVTMPFKKSTRQNSIANSHVEVESQGYNHAMGEMHVLGGGRILEGENPFADGHVLGGGEVPIGGPQQMALMFEMIKGMQQTQVELVESLKQLKEVNGNREDHQNKNDNRNHEEMESLNKTDTPFVTMFDVADLLKQERERPPKELRHFMRRPPYPIELLKEPYPEKYDIPTFSLFDGRKGSAMEHISKFLDFMGPFTAHGELCLQKFSKSLVDRAYTWYTVLPVGSIRTWEYMVESFCSKYFHVEEKITLVNLHDTKQQVGEDLVKYIHRFQDVSLDYHVKYQEGELVEVCIDNMLPEFHQVIKLPKITKQPIAEQQKDPKYYRYHRYVHHPMVDCRTLRWEVNCKIQDGTLQLSEKQQKIHKKPFPNYKKVKNKAVVNAATKALIIIAAESGATCFMAETHASRAFLETTNAITFTDEYMEVQYPDHRRPLYFTLQAANVSQQKIQGSPMEVTGFGGFHVVNAEAPYHVLLGRPWLHKHKLVSSTYHQCVKGRLNGKPIRIAANSSPFDQIEAHFVEAALYDDLTSTEDPPIVKPCGIPLPNWEDIKDDPEQTGNSKGVMVDQVESTAVKAEKSTTVEPKMITKEELEHPWWLSNIVPVKKKNEQIRCCVDFRNLNKACPKDEFPLPNMDLLIDLATSHATFSFMDGFNGYNQIRMSTKDAEKTVFHTPIGNFYYTVMPFGLKNAGATYQRTMTDMFHDMMHKEIEDYVDAIVVKSKKREDHLETLRKVFDRCWLYKLKMNPLKCAFGVSVRKFLGFLVHNYGIDVDPAKASAIATMKAPTSHKELKSFLGRLSYIRRFIPGLVVVWSTACQQAFEKIQAIMTKLPIVCAPVAGRPLRLYLASNGKTIGALVAQEDESGTEKPVYYVSWALKDAETSQAIADLLAQFLGEDSSSISHEVLGGTGEALLADLVDSMWMLKFDGSSTSNSSGVGIVPIRENGETMAKSFKLDFSCSNNTSEYEAYVTGLAIAHEMGIKHLRKLEEKFDTFEISHAMRCGNRYADALATLGSQISFEGLKVDVTINKRSTPITDLLKEEFEQQHLDAEDSKTPMKAKHMSPEGVADLKTLKDYVLIAGDLYRRLPEGVLARCVSLREVVNKLTEVHERSCEFSDGVSLYRRLQRLGYFWPNMNKEAASLQEQCSFCQHQPESDQVYATFTSSDWCIPFLEYLIENILPQTNEAATRLKKLATRYFVEGGILFQKGFHGDSLRCLNLAESQIVMKKAHSGECGEH</sequence>
<dbReference type="InterPro" id="IPR056924">
    <property type="entry name" value="SH3_Tf2-1"/>
</dbReference>
<feature type="domain" description="Reverse transcriptase" evidence="9">
    <location>
        <begin position="278"/>
        <end position="457"/>
    </location>
</feature>
<evidence type="ECO:0000256" key="2">
    <source>
        <dbReference type="ARBA" id="ARBA00022679"/>
    </source>
</evidence>
<name>A0A2N9GIZ5_FAGSY</name>
<dbReference type="GO" id="GO:0003964">
    <property type="term" value="F:RNA-directed DNA polymerase activity"/>
    <property type="evidence" value="ECO:0007669"/>
    <property type="project" value="UniProtKB-KW"/>
</dbReference>
<organism evidence="10">
    <name type="scientific">Fagus sylvatica</name>
    <name type="common">Beechnut</name>
    <dbReference type="NCBI Taxonomy" id="28930"/>
    <lineage>
        <taxon>Eukaryota</taxon>
        <taxon>Viridiplantae</taxon>
        <taxon>Streptophyta</taxon>
        <taxon>Embryophyta</taxon>
        <taxon>Tracheophyta</taxon>
        <taxon>Spermatophyta</taxon>
        <taxon>Magnoliopsida</taxon>
        <taxon>eudicotyledons</taxon>
        <taxon>Gunneridae</taxon>
        <taxon>Pentapetalae</taxon>
        <taxon>rosids</taxon>
        <taxon>fabids</taxon>
        <taxon>Fagales</taxon>
        <taxon>Fagaceae</taxon>
        <taxon>Fagus</taxon>
    </lineage>
</organism>
<dbReference type="Pfam" id="PF24626">
    <property type="entry name" value="SH3_Tf2-1"/>
    <property type="match status" value="1"/>
</dbReference>
<keyword evidence="5" id="KW-0255">Endonuclease</keyword>
<keyword evidence="2" id="KW-0808">Transferase</keyword>
<dbReference type="EC" id="2.7.7.49" evidence="1"/>
<evidence type="ECO:0000256" key="7">
    <source>
        <dbReference type="ARBA" id="ARBA00022918"/>
    </source>
</evidence>
<dbReference type="InterPro" id="IPR041577">
    <property type="entry name" value="RT_RNaseH_2"/>
</dbReference>
<feature type="region of interest" description="Disordered" evidence="8">
    <location>
        <begin position="39"/>
        <end position="64"/>
    </location>
</feature>
<dbReference type="Gene3D" id="1.10.340.70">
    <property type="match status" value="2"/>
</dbReference>
<dbReference type="PANTHER" id="PTHR35046">
    <property type="entry name" value="ZINC KNUCKLE (CCHC-TYPE) FAMILY PROTEIN"/>
    <property type="match status" value="1"/>
</dbReference>
<dbReference type="CDD" id="cd01647">
    <property type="entry name" value="RT_LTR"/>
    <property type="match status" value="2"/>
</dbReference>
<dbReference type="InterPro" id="IPR005162">
    <property type="entry name" value="Retrotrans_gag_dom"/>
</dbReference>
<evidence type="ECO:0000256" key="5">
    <source>
        <dbReference type="ARBA" id="ARBA00022759"/>
    </source>
</evidence>
<dbReference type="InterPro" id="IPR041588">
    <property type="entry name" value="Integrase_H2C2"/>
</dbReference>
<dbReference type="InterPro" id="IPR043128">
    <property type="entry name" value="Rev_trsase/Diguanyl_cyclase"/>
</dbReference>
<dbReference type="GO" id="GO:0003676">
    <property type="term" value="F:nucleic acid binding"/>
    <property type="evidence" value="ECO:0007669"/>
    <property type="project" value="InterPro"/>
</dbReference>
<dbReference type="GO" id="GO:0016787">
    <property type="term" value="F:hydrolase activity"/>
    <property type="evidence" value="ECO:0007669"/>
    <property type="project" value="UniProtKB-KW"/>
</dbReference>
<dbReference type="InterPro" id="IPR000477">
    <property type="entry name" value="RT_dom"/>
</dbReference>
<proteinExistence type="predicted"/>
<dbReference type="Gene3D" id="3.10.20.370">
    <property type="match status" value="1"/>
</dbReference>
<dbReference type="FunFam" id="1.10.340.70:FF:000001">
    <property type="entry name" value="Retrovirus-related Pol polyprotein from transposon gypsy-like Protein"/>
    <property type="match status" value="1"/>
</dbReference>
<dbReference type="SUPFAM" id="SSF53098">
    <property type="entry name" value="Ribonuclease H-like"/>
    <property type="match status" value="2"/>
</dbReference>
<dbReference type="InterPro" id="IPR041373">
    <property type="entry name" value="RT_RNaseH"/>
</dbReference>
<gene>
    <name evidence="10" type="ORF">FSB_LOCUS27425</name>
</gene>
<keyword evidence="3" id="KW-0548">Nucleotidyltransferase</keyword>
<dbReference type="EMBL" id="OIVN01001988">
    <property type="protein sequence ID" value="SPC99543.1"/>
    <property type="molecule type" value="Genomic_DNA"/>
</dbReference>
<keyword evidence="6" id="KW-0378">Hydrolase</keyword>
<evidence type="ECO:0000256" key="6">
    <source>
        <dbReference type="ARBA" id="ARBA00022801"/>
    </source>
</evidence>
<evidence type="ECO:0000256" key="3">
    <source>
        <dbReference type="ARBA" id="ARBA00022695"/>
    </source>
</evidence>
<feature type="region of interest" description="Disordered" evidence="8">
    <location>
        <begin position="1061"/>
        <end position="1083"/>
    </location>
</feature>
<dbReference type="SUPFAM" id="SSF56672">
    <property type="entry name" value="DNA/RNA polymerases"/>
    <property type="match status" value="2"/>
</dbReference>
<dbReference type="Pfam" id="PF17919">
    <property type="entry name" value="RT_RNaseH_2"/>
    <property type="match status" value="1"/>
</dbReference>